<gene>
    <name evidence="1" type="ORF">IFM53868_01388</name>
</gene>
<dbReference type="Proteomes" id="UP000465266">
    <property type="component" value="Unassembled WGS sequence"/>
</dbReference>
<evidence type="ECO:0000313" key="1">
    <source>
        <dbReference type="EMBL" id="GFF74676.1"/>
    </source>
</evidence>
<protein>
    <submittedName>
        <fullName evidence="1">Uncharacterized protein</fullName>
    </submittedName>
</protein>
<evidence type="ECO:0000313" key="2">
    <source>
        <dbReference type="Proteomes" id="UP000465266"/>
    </source>
</evidence>
<accession>A0ABQ1A6E2</accession>
<sequence>MELHVFHMAFWDLHDFQQIIQSELDVIMYVFSRGPWTSPSSQPKLRGIWGLEIIDRRRGRHSRRDTYL</sequence>
<reference evidence="1 2" key="1">
    <citation type="submission" date="2020-01" db="EMBL/GenBank/DDBJ databases">
        <title>Draft genome sequence of Aspergillus udagawae IFM 53868.</title>
        <authorList>
            <person name="Takahashi H."/>
            <person name="Yaguchi T."/>
        </authorList>
    </citation>
    <scope>NUCLEOTIDE SEQUENCE [LARGE SCALE GENOMIC DNA]</scope>
    <source>
        <strain evidence="1 2">IFM 53868</strain>
    </source>
</reference>
<keyword evidence="2" id="KW-1185">Reference proteome</keyword>
<dbReference type="EMBL" id="BLKG01000008">
    <property type="protein sequence ID" value="GFF74676.1"/>
    <property type="molecule type" value="Genomic_DNA"/>
</dbReference>
<organism evidence="1 2">
    <name type="scientific">Aspergillus udagawae</name>
    <dbReference type="NCBI Taxonomy" id="91492"/>
    <lineage>
        <taxon>Eukaryota</taxon>
        <taxon>Fungi</taxon>
        <taxon>Dikarya</taxon>
        <taxon>Ascomycota</taxon>
        <taxon>Pezizomycotina</taxon>
        <taxon>Eurotiomycetes</taxon>
        <taxon>Eurotiomycetidae</taxon>
        <taxon>Eurotiales</taxon>
        <taxon>Aspergillaceae</taxon>
        <taxon>Aspergillus</taxon>
        <taxon>Aspergillus subgen. Fumigati</taxon>
    </lineage>
</organism>
<name>A0ABQ1A6E2_9EURO</name>
<comment type="caution">
    <text evidence="1">The sequence shown here is derived from an EMBL/GenBank/DDBJ whole genome shotgun (WGS) entry which is preliminary data.</text>
</comment>
<proteinExistence type="predicted"/>